<proteinExistence type="predicted"/>
<dbReference type="Gene3D" id="3.30.9.20">
    <property type="match status" value="1"/>
</dbReference>
<dbReference type="InterPro" id="IPR013785">
    <property type="entry name" value="Aldolase_TIM"/>
</dbReference>
<evidence type="ECO:0000313" key="4">
    <source>
        <dbReference type="EMBL" id="MTE22508.1"/>
    </source>
</evidence>
<dbReference type="OrthoDB" id="3169239at2"/>
<dbReference type="AlphaFoldDB" id="A0A6G2BJR0"/>
<feature type="domain" description="FAD-binding" evidence="3">
    <location>
        <begin position="5"/>
        <end position="318"/>
    </location>
</feature>
<dbReference type="InterPro" id="IPR050631">
    <property type="entry name" value="PheA/TfdB_FAD_monoxygenase"/>
</dbReference>
<comment type="caution">
    <text evidence="4">The sequence shown here is derived from an EMBL/GenBank/DDBJ whole genome shotgun (WGS) entry which is preliminary data.</text>
</comment>
<evidence type="ECO:0000259" key="3">
    <source>
        <dbReference type="Pfam" id="PF01494"/>
    </source>
</evidence>
<evidence type="ECO:0000256" key="2">
    <source>
        <dbReference type="ARBA" id="ARBA00023027"/>
    </source>
</evidence>
<dbReference type="PRINTS" id="PR00420">
    <property type="entry name" value="RNGMNOXGNASE"/>
</dbReference>
<protein>
    <submittedName>
        <fullName evidence="4">NAD(P)-binding protein</fullName>
    </submittedName>
</protein>
<gene>
    <name evidence="4" type="ORF">F0L17_26115</name>
</gene>
<keyword evidence="2" id="KW-0520">NAD</keyword>
<dbReference type="GO" id="GO:0016491">
    <property type="term" value="F:oxidoreductase activity"/>
    <property type="evidence" value="ECO:0007669"/>
    <property type="project" value="UniProtKB-KW"/>
</dbReference>
<dbReference type="InterPro" id="IPR002938">
    <property type="entry name" value="FAD-bd"/>
</dbReference>
<reference evidence="4 5" key="1">
    <citation type="submission" date="2019-11" db="EMBL/GenBank/DDBJ databases">
        <authorList>
            <person name="Yuan L."/>
        </authorList>
    </citation>
    <scope>NUCLEOTIDE SEQUENCE [LARGE SCALE GENOMIC DNA]</scope>
    <source>
        <strain evidence="4 5">TRM43335</strain>
    </source>
</reference>
<dbReference type="PANTHER" id="PTHR43476">
    <property type="entry name" value="3-(3-HYDROXY-PHENYL)PROPIONATE/3-HYDROXYCINNAMIC ACID HYDROXYLASE"/>
    <property type="match status" value="1"/>
</dbReference>
<dbReference type="Gene3D" id="3.20.20.70">
    <property type="entry name" value="Aldolase class I"/>
    <property type="match status" value="1"/>
</dbReference>
<dbReference type="SUPFAM" id="SSF51395">
    <property type="entry name" value="FMN-linked oxidoreductases"/>
    <property type="match status" value="1"/>
</dbReference>
<keyword evidence="1" id="KW-0560">Oxidoreductase</keyword>
<evidence type="ECO:0000313" key="5">
    <source>
        <dbReference type="Proteomes" id="UP000473014"/>
    </source>
</evidence>
<dbReference type="Gene3D" id="3.50.50.60">
    <property type="entry name" value="FAD/NAD(P)-binding domain"/>
    <property type="match status" value="1"/>
</dbReference>
<dbReference type="SUPFAM" id="SSF51905">
    <property type="entry name" value="FAD/NAD(P)-binding domain"/>
    <property type="match status" value="1"/>
</dbReference>
<sequence>MRADIVGGGPAGLLTAVLLRRRGVADDVRVLERHPAGTTYGWGVVFPEGALDRLARAAPDIHADVLAAGTTWTHIDVRHRGFRRRVNGNRFHGIPRTALLEILQRAAADAGVRLTFGHTVEDPAGHPDADLVVGADGVRSAVREAHRDRFRPVLEESEFVYAWLGTDRVFHDFTYVFRDTPWGVFRAYAYPSGRPWSSLIVHVSPETWRESGLAEAGEEESARLCERVFARDLEGAAVLTKGSPWQRFPHLRCARWHHGRTVLVGDAAHTAHWSIGSGTRLAVEDAIALTEELAARPGRIEGALAAFERTRRPRVEKFQAAARRSERYFEKTPRYLDFEPSQFAYQLTARSWRIRHSDIARRDPDFVSAYDAWFHGRATGEPVEVAPSPAFAPLRVGSLVLPNRIVTLTGARGAALALVAPSAATPVPAPPGGCAVAGLRVPVLKDPGGYTALAERARAAGYGLVLLDPSTDPEAGLAALKELRARWPADLPVAAALPEPHGTDEAGEARDEAELVALARRSAATGADALLVAGVRLADAVRNEGGVTVWVDGGARTRDDVDTVVAAGWADACVLHPTTPETVERESGVLEQED</sequence>
<accession>A0A6G2BJR0</accession>
<keyword evidence="5" id="KW-1185">Reference proteome</keyword>
<evidence type="ECO:0000256" key="1">
    <source>
        <dbReference type="ARBA" id="ARBA00023002"/>
    </source>
</evidence>
<name>A0A6G2BJR0_9ACTN</name>
<dbReference type="GO" id="GO:0071949">
    <property type="term" value="F:FAD binding"/>
    <property type="evidence" value="ECO:0007669"/>
    <property type="project" value="InterPro"/>
</dbReference>
<dbReference type="InterPro" id="IPR036188">
    <property type="entry name" value="FAD/NAD-bd_sf"/>
</dbReference>
<dbReference type="Proteomes" id="UP000473014">
    <property type="component" value="Unassembled WGS sequence"/>
</dbReference>
<dbReference type="PANTHER" id="PTHR43476:SF4">
    <property type="entry name" value="BLR0106 PROTEIN"/>
    <property type="match status" value="1"/>
</dbReference>
<dbReference type="EMBL" id="WIXO01000002">
    <property type="protein sequence ID" value="MTE22508.1"/>
    <property type="molecule type" value="Genomic_DNA"/>
</dbReference>
<dbReference type="Pfam" id="PF01494">
    <property type="entry name" value="FAD_binding_3"/>
    <property type="match status" value="1"/>
</dbReference>
<organism evidence="4 5">
    <name type="scientific">Streptomyces taklimakanensis</name>
    <dbReference type="NCBI Taxonomy" id="2569853"/>
    <lineage>
        <taxon>Bacteria</taxon>
        <taxon>Bacillati</taxon>
        <taxon>Actinomycetota</taxon>
        <taxon>Actinomycetes</taxon>
        <taxon>Kitasatosporales</taxon>
        <taxon>Streptomycetaceae</taxon>
        <taxon>Streptomyces</taxon>
    </lineage>
</organism>
<dbReference type="RefSeq" id="WP_155074232.1">
    <property type="nucleotide sequence ID" value="NZ_WIXO01000002.1"/>
</dbReference>